<evidence type="ECO:0000256" key="21">
    <source>
        <dbReference type="ARBA" id="ARBA00023136"/>
    </source>
</evidence>
<evidence type="ECO:0000256" key="11">
    <source>
        <dbReference type="ARBA" id="ARBA00022537"/>
    </source>
</evidence>
<evidence type="ECO:0000256" key="3">
    <source>
        <dbReference type="ARBA" id="ARBA00007963"/>
    </source>
</evidence>
<dbReference type="SMART" id="SM00457">
    <property type="entry name" value="MACPF"/>
    <property type="match status" value="1"/>
</dbReference>
<dbReference type="SUPFAM" id="SSF57424">
    <property type="entry name" value="LDL receptor-like module"/>
    <property type="match status" value="1"/>
</dbReference>
<evidence type="ECO:0000256" key="9">
    <source>
        <dbReference type="ARBA" id="ARBA00022525"/>
    </source>
</evidence>
<evidence type="ECO:0000256" key="6">
    <source>
        <dbReference type="ARBA" id="ARBA00018261"/>
    </source>
</evidence>
<dbReference type="Gene3D" id="3.55.10.10">
    <property type="entry name" value="Archease domain"/>
    <property type="match status" value="1"/>
</dbReference>
<evidence type="ECO:0000256" key="31">
    <source>
        <dbReference type="SAM" id="MobiDB-lite"/>
    </source>
</evidence>
<comment type="subcellular location">
    <subcellularLocation>
        <location evidence="2">Secreted</location>
    </subcellularLocation>
    <subcellularLocation>
        <location evidence="1">Target cell membrane</location>
        <topology evidence="1">Multi-pass membrane protein</topology>
    </subcellularLocation>
</comment>
<keyword evidence="21" id="KW-0472">Membrane</keyword>
<keyword evidence="20" id="KW-0473">Membrane attack complex</keyword>
<dbReference type="GO" id="GO:0006958">
    <property type="term" value="P:complement activation, classical pathway"/>
    <property type="evidence" value="ECO:0007669"/>
    <property type="project" value="UniProtKB-KW"/>
</dbReference>
<keyword evidence="8" id="KW-1134">Transmembrane beta strand</keyword>
<evidence type="ECO:0000256" key="8">
    <source>
        <dbReference type="ARBA" id="ARBA00022452"/>
    </source>
</evidence>
<comment type="similarity">
    <text evidence="4">Belongs to the complement C6/C7/C8/C9 family.</text>
</comment>
<reference evidence="33 34" key="1">
    <citation type="journal article" date="2013" name="Nat. Commun.">
        <title>Genome analysis reveals insights into physiology and longevity of the Brandt's bat Myotis brandtii.</title>
        <authorList>
            <person name="Seim I."/>
            <person name="Fang X."/>
            <person name="Xiong Z."/>
            <person name="Lobanov A.V."/>
            <person name="Huang Z."/>
            <person name="Ma S."/>
            <person name="Feng Y."/>
            <person name="Turanov A.A."/>
            <person name="Zhu Y."/>
            <person name="Lenz T.L."/>
            <person name="Gerashchenko M.V."/>
            <person name="Fan D."/>
            <person name="Hee Yim S."/>
            <person name="Yao X."/>
            <person name="Jordan D."/>
            <person name="Xiong Y."/>
            <person name="Ma Y."/>
            <person name="Lyapunov A.N."/>
            <person name="Chen G."/>
            <person name="Kulakova O.I."/>
            <person name="Sun Y."/>
            <person name="Lee S.G."/>
            <person name="Bronson R.T."/>
            <person name="Moskalev A.A."/>
            <person name="Sunyaev S.R."/>
            <person name="Zhang G."/>
            <person name="Krogh A."/>
            <person name="Wang J."/>
            <person name="Gladyshev V.N."/>
        </authorList>
    </citation>
    <scope>NUCLEOTIDE SEQUENCE [LARGE SCALE GENOMIC DNA]</scope>
</reference>
<evidence type="ECO:0000256" key="23">
    <source>
        <dbReference type="ARBA" id="ARBA00023162"/>
    </source>
</evidence>
<evidence type="ECO:0000256" key="20">
    <source>
        <dbReference type="ARBA" id="ARBA00023058"/>
    </source>
</evidence>
<keyword evidence="34" id="KW-1185">Reference proteome</keyword>
<evidence type="ECO:0000256" key="22">
    <source>
        <dbReference type="ARBA" id="ARBA00023157"/>
    </source>
</evidence>
<feature type="compositionally biased region" description="Polar residues" evidence="31">
    <location>
        <begin position="224"/>
        <end position="236"/>
    </location>
</feature>
<dbReference type="SUPFAM" id="SSF82895">
    <property type="entry name" value="TSP-1 type 1 repeat"/>
    <property type="match status" value="1"/>
</dbReference>
<keyword evidence="23" id="KW-0179">Complement alternate pathway</keyword>
<evidence type="ECO:0000256" key="16">
    <source>
        <dbReference type="ARBA" id="ARBA00022837"/>
    </source>
</evidence>
<dbReference type="PROSITE" id="PS01209">
    <property type="entry name" value="LDLRA_1"/>
    <property type="match status" value="1"/>
</dbReference>
<dbReference type="GO" id="GO:0031640">
    <property type="term" value="P:killing of cells of another organism"/>
    <property type="evidence" value="ECO:0007669"/>
    <property type="project" value="UniProtKB-KW"/>
</dbReference>
<evidence type="ECO:0000256" key="12">
    <source>
        <dbReference type="ARBA" id="ARBA00022588"/>
    </source>
</evidence>
<dbReference type="GO" id="GO:0005579">
    <property type="term" value="C:membrane attack complex"/>
    <property type="evidence" value="ECO:0007669"/>
    <property type="project" value="UniProtKB-KW"/>
</dbReference>
<accession>S7N6G4</accession>
<dbReference type="PROSITE" id="PS50068">
    <property type="entry name" value="LDLRA_2"/>
    <property type="match status" value="1"/>
</dbReference>
<dbReference type="eggNOG" id="ENOG502QWHM">
    <property type="taxonomic scope" value="Eukaryota"/>
</dbReference>
<dbReference type="PRINTS" id="PR00764">
    <property type="entry name" value="COMPLEMENTC9"/>
</dbReference>
<evidence type="ECO:0000313" key="34">
    <source>
        <dbReference type="Proteomes" id="UP000052978"/>
    </source>
</evidence>
<evidence type="ECO:0000256" key="10">
    <source>
        <dbReference type="ARBA" id="ARBA00022536"/>
    </source>
</evidence>
<feature type="disulfide bond" evidence="30">
    <location>
        <begin position="71"/>
        <end position="89"/>
    </location>
</feature>
<organism evidence="33 34">
    <name type="scientific">Myotis brandtii</name>
    <name type="common">Brandt's bat</name>
    <dbReference type="NCBI Taxonomy" id="109478"/>
    <lineage>
        <taxon>Eukaryota</taxon>
        <taxon>Metazoa</taxon>
        <taxon>Chordata</taxon>
        <taxon>Craniata</taxon>
        <taxon>Vertebrata</taxon>
        <taxon>Euteleostomi</taxon>
        <taxon>Mammalia</taxon>
        <taxon>Eutheria</taxon>
        <taxon>Laurasiatheria</taxon>
        <taxon>Chiroptera</taxon>
        <taxon>Yangochiroptera</taxon>
        <taxon>Vespertilionidae</taxon>
        <taxon>Myotis</taxon>
    </lineage>
</organism>
<dbReference type="PROSITE" id="PS50092">
    <property type="entry name" value="TSP1"/>
    <property type="match status" value="1"/>
</dbReference>
<dbReference type="GO" id="GO:0006957">
    <property type="term" value="P:complement activation, alternative pathway"/>
    <property type="evidence" value="ECO:0007669"/>
    <property type="project" value="UniProtKB-KW"/>
</dbReference>
<dbReference type="PANTHER" id="PTHR45742:SF3">
    <property type="entry name" value="COMPLEMENT COMPONENT C9"/>
    <property type="match status" value="1"/>
</dbReference>
<dbReference type="CDD" id="cd00112">
    <property type="entry name" value="LDLa"/>
    <property type="match status" value="1"/>
</dbReference>
<dbReference type="SMART" id="SM00209">
    <property type="entry name" value="TSP1"/>
    <property type="match status" value="1"/>
</dbReference>
<evidence type="ECO:0000256" key="15">
    <source>
        <dbReference type="ARBA" id="ARBA00022723"/>
    </source>
</evidence>
<dbReference type="InterPro" id="IPR023415">
    <property type="entry name" value="LDLR_class-A_CS"/>
</dbReference>
<keyword evidence="14" id="KW-0819">tRNA processing</keyword>
<evidence type="ECO:0000256" key="30">
    <source>
        <dbReference type="PROSITE-ProRule" id="PRU00124"/>
    </source>
</evidence>
<protein>
    <recommendedName>
        <fullName evidence="6">Complement component C9</fullName>
    </recommendedName>
    <alternativeName>
        <fullName evidence="27">Protein ZBTB8OS</fullName>
    </alternativeName>
    <alternativeName>
        <fullName evidence="7">Protein archease</fullName>
    </alternativeName>
</protein>
<evidence type="ECO:0000256" key="24">
    <source>
        <dbReference type="ARBA" id="ARBA00023180"/>
    </source>
</evidence>
<dbReference type="GO" id="GO:0008033">
    <property type="term" value="P:tRNA processing"/>
    <property type="evidence" value="ECO:0007669"/>
    <property type="project" value="UniProtKB-KW"/>
</dbReference>
<comment type="similarity">
    <text evidence="3">Belongs to the archease family.</text>
</comment>
<dbReference type="Gene3D" id="2.20.100.10">
    <property type="entry name" value="Thrombospondin type-1 (TSP1) repeat"/>
    <property type="match status" value="1"/>
</dbReference>
<dbReference type="InterPro" id="IPR036820">
    <property type="entry name" value="Archease_dom_sf"/>
</dbReference>
<evidence type="ECO:0000256" key="2">
    <source>
        <dbReference type="ARBA" id="ARBA00004613"/>
    </source>
</evidence>
<dbReference type="EMBL" id="KE163354">
    <property type="protein sequence ID" value="EPQ11655.1"/>
    <property type="molecule type" value="Genomic_DNA"/>
</dbReference>
<dbReference type="AlphaFoldDB" id="S7N6G4"/>
<comment type="function">
    <text evidence="28">Pore-forming component of the membrane attack complex (MAC), a multiprotein complex activated by the complement cascade, which inserts into a target cell membrane and forms a pore, leading to target cell membrane rupture and cell lysis. The MAC is initiated by proteolytic cleavage of C5 into complement C5b in response to the classical, alternative, lectin and GZMK complement pathways. The complement pathways consist in a cascade of proteins that leads to phagocytosis and breakdown of pathogens and signaling that strengthens the adaptive immune system. Constitutes the pore-forming subunit of the MAC complex: during MAC assembly, C9 associates with the C5b8 intermediate complex, and polymerizes to complete the pore.</text>
</comment>
<dbReference type="InterPro" id="IPR002172">
    <property type="entry name" value="LDrepeatLR_classA_rpt"/>
</dbReference>
<comment type="subunit">
    <text evidence="29">Homooligomer; about 20 C9 chains oligomerize to give rise to a huge beta-barrel that forms a 100 Angstrom diameter pore in target membranes. Component of the membrane attack complex (MAC), composed of complement C5b, C6, C7, C8A, C8B, C8G and multiple copies of the pore-forming subunit C9.</text>
</comment>
<dbReference type="Pfam" id="PF00090">
    <property type="entry name" value="TSP_1"/>
    <property type="match status" value="1"/>
</dbReference>
<evidence type="ECO:0000256" key="14">
    <source>
        <dbReference type="ARBA" id="ARBA00022694"/>
    </source>
</evidence>
<dbReference type="PANTHER" id="PTHR45742">
    <property type="entry name" value="COMPLEMENT COMPONENT C6"/>
    <property type="match status" value="1"/>
</dbReference>
<evidence type="ECO:0000256" key="17">
    <source>
        <dbReference type="ARBA" id="ARBA00022852"/>
    </source>
</evidence>
<dbReference type="GO" id="GO:0005576">
    <property type="term" value="C:extracellular region"/>
    <property type="evidence" value="ECO:0007669"/>
    <property type="project" value="UniProtKB-SubCell"/>
</dbReference>
<evidence type="ECO:0000256" key="1">
    <source>
        <dbReference type="ARBA" id="ARBA00004276"/>
    </source>
</evidence>
<dbReference type="InterPro" id="IPR023572">
    <property type="entry name" value="Archease_dom"/>
</dbReference>
<dbReference type="GO" id="GO:0046872">
    <property type="term" value="F:metal ion binding"/>
    <property type="evidence" value="ECO:0007669"/>
    <property type="project" value="UniProtKB-KW"/>
</dbReference>
<gene>
    <name evidence="33" type="ORF">D623_10029237</name>
</gene>
<dbReference type="PROSITE" id="PS51412">
    <property type="entry name" value="MACPF_2"/>
    <property type="match status" value="1"/>
</dbReference>
<keyword evidence="17" id="KW-0204">Cytolysis</keyword>
<sequence length="692" mass="78156">TPSPIDCRLSSWSEWSPCDPCLKQKFRSRSVVVFGQFNGRRCLASLGDRQHCVPTEDCEDAEDDCGNDFQCGTGRCIKRRLLCNGDNDCGDYSDEDDCENDPRKPCRDKVVEESEMGRTAGYGINILGMVPLTTPFDNEFYNGLCDRVRDGNTLTYYRKPWNVATLVYETRVDKNLRTEHYEEQFKAFQSVVRESTSNFNADISLKYTPTEKLGKRKSLPEGGPSQSGRGNPSTGEDSLVPDASQGSAGGSFQFRYSKNETYQQFLSYSSKKEKMFLHVKGEVALGRFVMRNRDIMLTSTFLDDLKYLPPTYEKGEYFAFLETYGTHYSSSGSLGGLYELIYVLDKASMEKHGVELRDVKKCLGFHVDLSVDFGVEIKGNLNKDDCVKGGEGKAVNITKDGIIDDVISFINGGTKQYAAQLKEKLLRGVKAVDVMDFVNWASSLSDAPVLTKEKLSPIHNLIPLKMKDAHLKKENLERAIDDYVNEYSIRKCHPCQNGGTVILLDGKCVCSCPITAEGIACEINKKIIPPVLVQEEEDIQGYNLNEKQKTNKARYPPVNGKYEYLDHTAHVQFLAWGDTLEEAFEQSAMAMFGYMTDTDTVEPLQAIEVETQGGDLQSLLFHFLDEWLYKFSADEFFIPREVKVLSLDQVNFKLRSIGWREEFSLSKHLQGTEVKAIIYSNMQVHTEEKPDL</sequence>
<dbReference type="Pfam" id="PF01951">
    <property type="entry name" value="Archease"/>
    <property type="match status" value="1"/>
</dbReference>
<dbReference type="InterPro" id="IPR000884">
    <property type="entry name" value="TSP1_rpt"/>
</dbReference>
<evidence type="ECO:0000256" key="25">
    <source>
        <dbReference type="ARBA" id="ARBA00023298"/>
    </source>
</evidence>
<keyword evidence="10" id="KW-0245">EGF-like domain</keyword>
<dbReference type="GO" id="GO:0044218">
    <property type="term" value="C:other organism cell membrane"/>
    <property type="evidence" value="ECO:0007669"/>
    <property type="project" value="UniProtKB-KW"/>
</dbReference>
<dbReference type="Pfam" id="PF01823">
    <property type="entry name" value="MACPF"/>
    <property type="match status" value="1"/>
</dbReference>
<dbReference type="Pfam" id="PF00057">
    <property type="entry name" value="Ldl_recept_a"/>
    <property type="match status" value="1"/>
</dbReference>
<feature type="region of interest" description="Disordered" evidence="31">
    <location>
        <begin position="212"/>
        <end position="247"/>
    </location>
</feature>
<evidence type="ECO:0000256" key="5">
    <source>
        <dbReference type="ARBA" id="ARBA00011392"/>
    </source>
</evidence>
<evidence type="ECO:0000256" key="29">
    <source>
        <dbReference type="ARBA" id="ARBA00093512"/>
    </source>
</evidence>
<keyword evidence="12" id="KW-0399">Innate immunity</keyword>
<feature type="disulfide bond" evidence="30">
    <location>
        <begin position="83"/>
        <end position="98"/>
    </location>
</feature>
<keyword evidence="22 30" id="KW-1015">Disulfide bond</keyword>
<dbReference type="SUPFAM" id="SSF69819">
    <property type="entry name" value="MTH1598-like"/>
    <property type="match status" value="1"/>
</dbReference>
<dbReference type="SMART" id="SM00192">
    <property type="entry name" value="LDLa"/>
    <property type="match status" value="1"/>
</dbReference>
<evidence type="ECO:0000256" key="19">
    <source>
        <dbReference type="ARBA" id="ARBA00022875"/>
    </source>
</evidence>
<keyword evidence="24" id="KW-0325">Glycoprotein</keyword>
<comment type="function">
    <text evidence="26">Component of the tRNA-splicing ligase complex required to facilitate the enzymatic turnover of catalytic subunit RTCB. Together with DDX1, acts by facilitating the guanylylation of RTCB, a key intermediate step in tRNA ligation.</text>
</comment>
<evidence type="ECO:0000256" key="26">
    <source>
        <dbReference type="ARBA" id="ARBA00055814"/>
    </source>
</evidence>
<dbReference type="InterPro" id="IPR036055">
    <property type="entry name" value="LDL_receptor-like_sf"/>
</dbReference>
<keyword evidence="13" id="KW-0812">Transmembrane</keyword>
<dbReference type="Proteomes" id="UP000052978">
    <property type="component" value="Unassembled WGS sequence"/>
</dbReference>
<dbReference type="InterPro" id="IPR020864">
    <property type="entry name" value="MACPF"/>
</dbReference>
<feature type="non-terminal residue" evidence="33">
    <location>
        <position position="1"/>
    </location>
</feature>
<feature type="domain" description="MACPF" evidence="32">
    <location>
        <begin position="102"/>
        <end position="491"/>
    </location>
</feature>
<dbReference type="FunFam" id="2.10.25.10:FF:000766">
    <property type="entry name" value="Complement component C9"/>
    <property type="match status" value="1"/>
</dbReference>
<dbReference type="InterPro" id="IPR036383">
    <property type="entry name" value="TSP1_rpt_sf"/>
</dbReference>
<comment type="subunit">
    <text evidence="5">Component of the tRNA-splicing ligase complex.</text>
</comment>
<evidence type="ECO:0000256" key="7">
    <source>
        <dbReference type="ARBA" id="ARBA00022263"/>
    </source>
</evidence>
<proteinExistence type="inferred from homology"/>
<evidence type="ECO:0000256" key="28">
    <source>
        <dbReference type="ARBA" id="ARBA00093294"/>
    </source>
</evidence>
<keyword evidence="16" id="KW-0106">Calcium</keyword>
<evidence type="ECO:0000256" key="4">
    <source>
        <dbReference type="ARBA" id="ARBA00009214"/>
    </source>
</evidence>
<evidence type="ECO:0000256" key="18">
    <source>
        <dbReference type="ARBA" id="ARBA00022859"/>
    </source>
</evidence>
<dbReference type="InterPro" id="IPR001862">
    <property type="entry name" value="MAC_perforin"/>
</dbReference>
<keyword evidence="18" id="KW-0391">Immunity</keyword>
<dbReference type="PROSITE" id="PS00279">
    <property type="entry name" value="MACPF_1"/>
    <property type="match status" value="1"/>
</dbReference>
<evidence type="ECO:0000256" key="27">
    <source>
        <dbReference type="ARBA" id="ARBA00083332"/>
    </source>
</evidence>
<evidence type="ECO:0000256" key="13">
    <source>
        <dbReference type="ARBA" id="ARBA00022692"/>
    </source>
</evidence>
<keyword evidence="9" id="KW-0964">Secreted</keyword>
<dbReference type="InterPro" id="IPR020863">
    <property type="entry name" value="MACPF_CS"/>
</dbReference>
<dbReference type="Gene3D" id="4.10.400.10">
    <property type="entry name" value="Low-density Lipoprotein Receptor"/>
    <property type="match status" value="1"/>
</dbReference>
<keyword evidence="19" id="KW-0180">Complement pathway</keyword>
<evidence type="ECO:0000313" key="33">
    <source>
        <dbReference type="EMBL" id="EPQ11655.1"/>
    </source>
</evidence>
<keyword evidence="11" id="KW-1052">Target cell membrane</keyword>
<keyword evidence="25" id="KW-1053">Target membrane</keyword>
<keyword evidence="15" id="KW-0479">Metal-binding</keyword>
<name>S7N6G4_MYOBR</name>
<dbReference type="Gene3D" id="2.10.25.10">
    <property type="entry name" value="Laminin"/>
    <property type="match status" value="1"/>
</dbReference>
<dbReference type="FunFam" id="3.55.10.10:FF:000001">
    <property type="entry name" value="protein archease isoform X1"/>
    <property type="match status" value="1"/>
</dbReference>
<comment type="caution">
    <text evidence="30">Lacks conserved residue(s) required for the propagation of feature annotation.</text>
</comment>
<evidence type="ECO:0000259" key="32">
    <source>
        <dbReference type="PROSITE" id="PS51412"/>
    </source>
</evidence>